<dbReference type="InterPro" id="IPR052032">
    <property type="entry name" value="ATP-dep_AA_Ligase"/>
</dbReference>
<protein>
    <submittedName>
        <fullName evidence="1">Putative dehydrogenase</fullName>
    </submittedName>
</protein>
<dbReference type="PANTHER" id="PTHR43585:SF2">
    <property type="entry name" value="ATP-GRASP ENZYME FSQD"/>
    <property type="match status" value="1"/>
</dbReference>
<dbReference type="SUPFAM" id="SSF56059">
    <property type="entry name" value="Glutathione synthetase ATP-binding domain-like"/>
    <property type="match status" value="1"/>
</dbReference>
<reference evidence="1 2" key="1">
    <citation type="submission" date="2014-12" db="EMBL/GenBank/DDBJ databases">
        <title>Complete genome sequence of Bifidobacterium longum subsp. infantis BT1.</title>
        <authorList>
            <person name="Kim J.F."/>
            <person name="Kwak M.-J."/>
        </authorList>
    </citation>
    <scope>NUCLEOTIDE SEQUENCE [LARGE SCALE GENOMIC DNA]</scope>
    <source>
        <strain evidence="1 2">BT1</strain>
    </source>
</reference>
<evidence type="ECO:0000313" key="1">
    <source>
        <dbReference type="EMBL" id="ALE09541.1"/>
    </source>
</evidence>
<dbReference type="EMBL" id="CP010411">
    <property type="protein sequence ID" value="ALE09541.1"/>
    <property type="molecule type" value="Genomic_DNA"/>
</dbReference>
<proteinExistence type="predicted"/>
<dbReference type="PATRIC" id="fig|1682.24.peg.1484"/>
<dbReference type="Pfam" id="PF13535">
    <property type="entry name" value="ATP-grasp_4"/>
    <property type="match status" value="1"/>
</dbReference>
<gene>
    <name evidence="1" type="ORF">RY67_1522</name>
</gene>
<dbReference type="PROSITE" id="PS50975">
    <property type="entry name" value="ATP_GRASP"/>
    <property type="match status" value="1"/>
</dbReference>
<evidence type="ECO:0000313" key="2">
    <source>
        <dbReference type="Proteomes" id="UP000067206"/>
    </source>
</evidence>
<dbReference type="RefSeq" id="WP_060620805.1">
    <property type="nucleotide sequence ID" value="NZ_CP010411.1"/>
</dbReference>
<dbReference type="GO" id="GO:0005524">
    <property type="term" value="F:ATP binding"/>
    <property type="evidence" value="ECO:0007669"/>
    <property type="project" value="UniProtKB-UniRule"/>
</dbReference>
<name>A0A0M3T690_BIFLI</name>
<dbReference type="InterPro" id="IPR041472">
    <property type="entry name" value="BL00235/CARNS1_N"/>
</dbReference>
<dbReference type="Gene3D" id="3.40.50.20">
    <property type="match status" value="1"/>
</dbReference>
<dbReference type="Pfam" id="PF18130">
    <property type="entry name" value="ATPgrasp_N"/>
    <property type="match status" value="1"/>
</dbReference>
<organism evidence="1 2">
    <name type="scientific">Bifidobacterium longum subsp. infantis</name>
    <dbReference type="NCBI Taxonomy" id="1682"/>
    <lineage>
        <taxon>Bacteria</taxon>
        <taxon>Bacillati</taxon>
        <taxon>Actinomycetota</taxon>
        <taxon>Actinomycetes</taxon>
        <taxon>Bifidobacteriales</taxon>
        <taxon>Bifidobacteriaceae</taxon>
        <taxon>Bifidobacterium</taxon>
    </lineage>
</organism>
<dbReference type="PANTHER" id="PTHR43585">
    <property type="entry name" value="FUMIPYRROLE BIOSYNTHESIS PROTEIN C"/>
    <property type="match status" value="1"/>
</dbReference>
<dbReference type="Proteomes" id="UP000067206">
    <property type="component" value="Chromosome"/>
</dbReference>
<accession>A0A0M3T690</accession>
<dbReference type="Gene3D" id="3.30.470.20">
    <property type="entry name" value="ATP-grasp fold, B domain"/>
    <property type="match status" value="1"/>
</dbReference>
<sequence length="443" mass="50027">MKKRVLFINVRSHMVERMEPLFAAKNLNVDPVLLCDKDPEIDDRYVNPDNVFIADTYDMDKALEIVKEIHQKNPVSGVLTWADKDVELVSRIAAALGLPGPSIEASKNARNKYLMRSAIALKHPELCPRFKSVRSLEELQTAVDEIGVPGVLKPVGASGSKSIIKIFDNHDLYSAYHEVVKETRIDRDPVYNYFPDQYIYEELMDGDEISIEGFVSTFDNNIIIAGMTDKFVTDKYSTEYKEFEPSQKNPEYLRVYREQITKAIRALGISQCSFHAECKVNGPQLKVIEIAARPGGEFITTHLVPLASGISFVEQNIKNALGLPIDTQIEFAQWSQSPKCIAGHLDFMSNQEGIVTHIGGLQRIYEDPNVVNFLPLKEEGDSIVLPPDDFSSLYTATMVVKGTSIEDIEKSFDLIQQRSEISISKEAIKYNASSHYVYQYDWQ</sequence>
<dbReference type="InterPro" id="IPR011761">
    <property type="entry name" value="ATP-grasp"/>
</dbReference>
<dbReference type="AlphaFoldDB" id="A0A0M3T690"/>
<dbReference type="GO" id="GO:0046872">
    <property type="term" value="F:metal ion binding"/>
    <property type="evidence" value="ECO:0007669"/>
    <property type="project" value="InterPro"/>
</dbReference>